<dbReference type="AlphaFoldDB" id="A0A6L7GQ40"/>
<proteinExistence type="predicted"/>
<dbReference type="EMBL" id="WMBR01000003">
    <property type="protein sequence ID" value="MXP22020.1"/>
    <property type="molecule type" value="Genomic_DNA"/>
</dbReference>
<keyword evidence="1" id="KW-0812">Transmembrane</keyword>
<keyword evidence="3" id="KW-1185">Reference proteome</keyword>
<evidence type="ECO:0000256" key="1">
    <source>
        <dbReference type="SAM" id="Phobius"/>
    </source>
</evidence>
<name>A0A6L7GQ40_9ACTN</name>
<accession>A0A6L7GQ40</accession>
<keyword evidence="1" id="KW-1133">Transmembrane helix</keyword>
<feature type="transmembrane region" description="Helical" evidence="1">
    <location>
        <begin position="67"/>
        <end position="91"/>
    </location>
</feature>
<gene>
    <name evidence="2" type="ORF">GIY30_11755</name>
</gene>
<evidence type="ECO:0000313" key="3">
    <source>
        <dbReference type="Proteomes" id="UP000475545"/>
    </source>
</evidence>
<sequence>MGLVLLVIGLVGLTFSVLSIIGFDIGEVDIDLGDSGVGLLSVLSPFVTGFGVIGGVLLTFTSANPLVVLGAGLATGLVFAVASFAVLGYLVGAEEELPSVDMLGREVRIVEPVTPGRIGSGEVQTPLGARRVSVTARESFGHNDVVNIVARVDERDLYLVERIFELPDST</sequence>
<feature type="transmembrane region" description="Helical" evidence="1">
    <location>
        <begin position="35"/>
        <end position="60"/>
    </location>
</feature>
<protein>
    <submittedName>
        <fullName evidence="2">Uncharacterized protein</fullName>
    </submittedName>
</protein>
<dbReference type="Proteomes" id="UP000475545">
    <property type="component" value="Unassembled WGS sequence"/>
</dbReference>
<comment type="caution">
    <text evidence="2">The sequence shown here is derived from an EMBL/GenBank/DDBJ whole genome shotgun (WGS) entry which is preliminary data.</text>
</comment>
<evidence type="ECO:0000313" key="2">
    <source>
        <dbReference type="EMBL" id="MXP22020.1"/>
    </source>
</evidence>
<organism evidence="2 3">
    <name type="scientific">Gordonia mangrovi</name>
    <dbReference type="NCBI Taxonomy" id="2665643"/>
    <lineage>
        <taxon>Bacteria</taxon>
        <taxon>Bacillati</taxon>
        <taxon>Actinomycetota</taxon>
        <taxon>Actinomycetes</taxon>
        <taxon>Mycobacteriales</taxon>
        <taxon>Gordoniaceae</taxon>
        <taxon>Gordonia</taxon>
    </lineage>
</organism>
<reference evidence="2 3" key="1">
    <citation type="submission" date="2019-11" db="EMBL/GenBank/DDBJ databases">
        <title>Gordonia sp. nov., a novel actinobacterium isolated from mangrove soil in Hainan.</title>
        <authorList>
            <person name="Huang X."/>
            <person name="Xie Y."/>
            <person name="Chu X."/>
            <person name="Xiao K."/>
        </authorList>
    </citation>
    <scope>NUCLEOTIDE SEQUENCE [LARGE SCALE GENOMIC DNA]</scope>
    <source>
        <strain evidence="2 3">HNM0687</strain>
    </source>
</reference>
<keyword evidence="1" id="KW-0472">Membrane</keyword>